<feature type="transmembrane region" description="Helical" evidence="8">
    <location>
        <begin position="113"/>
        <end position="135"/>
    </location>
</feature>
<evidence type="ECO:0000256" key="2">
    <source>
        <dbReference type="ARBA" id="ARBA00012438"/>
    </source>
</evidence>
<keyword evidence="4" id="KW-0547">Nucleotide-binding</keyword>
<keyword evidence="8" id="KW-0472">Membrane</keyword>
<keyword evidence="5 10" id="KW-0418">Kinase</keyword>
<proteinExistence type="predicted"/>
<dbReference type="GO" id="GO:0005524">
    <property type="term" value="F:ATP binding"/>
    <property type="evidence" value="ECO:0007669"/>
    <property type="project" value="UniProtKB-KW"/>
</dbReference>
<dbReference type="GO" id="GO:0046983">
    <property type="term" value="F:protein dimerization activity"/>
    <property type="evidence" value="ECO:0007669"/>
    <property type="project" value="InterPro"/>
</dbReference>
<feature type="transmembrane region" description="Helical" evidence="8">
    <location>
        <begin position="362"/>
        <end position="381"/>
    </location>
</feature>
<dbReference type="EC" id="2.7.13.3" evidence="2"/>
<dbReference type="PANTHER" id="PTHR24421">
    <property type="entry name" value="NITRATE/NITRITE SENSOR PROTEIN NARX-RELATED"/>
    <property type="match status" value="1"/>
</dbReference>
<name>A0A1H8KBV6_9BACI</name>
<protein>
    <recommendedName>
        <fullName evidence="2">histidine kinase</fullName>
        <ecNumber evidence="2">2.7.13.3</ecNumber>
    </recommendedName>
</protein>
<dbReference type="AlphaFoldDB" id="A0A1H8KBV6"/>
<evidence type="ECO:0000256" key="3">
    <source>
        <dbReference type="ARBA" id="ARBA00022679"/>
    </source>
</evidence>
<keyword evidence="11" id="KW-1185">Reference proteome</keyword>
<dbReference type="InterPro" id="IPR011712">
    <property type="entry name" value="Sig_transdc_His_kin_sub3_dim/P"/>
</dbReference>
<dbReference type="SMART" id="SM00387">
    <property type="entry name" value="HATPase_c"/>
    <property type="match status" value="1"/>
</dbReference>
<feature type="transmembrane region" description="Helical" evidence="8">
    <location>
        <begin position="298"/>
        <end position="317"/>
    </location>
</feature>
<feature type="transmembrane region" description="Helical" evidence="8">
    <location>
        <begin position="267"/>
        <end position="292"/>
    </location>
</feature>
<feature type="domain" description="Histidine kinase" evidence="9">
    <location>
        <begin position="664"/>
        <end position="753"/>
    </location>
</feature>
<evidence type="ECO:0000259" key="9">
    <source>
        <dbReference type="PROSITE" id="PS50109"/>
    </source>
</evidence>
<dbReference type="Proteomes" id="UP000199300">
    <property type="component" value="Unassembled WGS sequence"/>
</dbReference>
<dbReference type="OrthoDB" id="9781904at2"/>
<dbReference type="RefSeq" id="WP_091495501.1">
    <property type="nucleotide sequence ID" value="NZ_FODJ01000002.1"/>
</dbReference>
<comment type="catalytic activity">
    <reaction evidence="1">
        <text>ATP + protein L-histidine = ADP + protein N-phospho-L-histidine.</text>
        <dbReference type="EC" id="2.7.13.3"/>
    </reaction>
</comment>
<keyword evidence="3" id="KW-0808">Transferase</keyword>
<feature type="transmembrane region" description="Helical" evidence="8">
    <location>
        <begin position="166"/>
        <end position="193"/>
    </location>
</feature>
<evidence type="ECO:0000313" key="10">
    <source>
        <dbReference type="EMBL" id="SEN90460.1"/>
    </source>
</evidence>
<dbReference type="STRING" id="872970.SAMN04488134_102241"/>
<evidence type="ECO:0000256" key="1">
    <source>
        <dbReference type="ARBA" id="ARBA00000085"/>
    </source>
</evidence>
<sequence length="753" mass="86371">MKKTIKLIIIITIALGYTYQIIQLNRQPLIGIHVSDNESGDYYVRATTSVGWAFYNGIEHGDIIELINGESPNKFSVVLTDNRIEGAETITIRRADQLETYEVGYSTELLQQLIIYTLIPFIHYVISLIVGITLLKNYTQKSALLLGYLTLLLGTGYMGASLSIRIITLGFIIVDFSLLVIPILFLHFVYCYMEENGVGWFSKKIIYLLYTIALIIFGGVTFKLLTNNVKNLLLLTFVFFLLTIAVILTIGFFRIKNRKLKRIYSWIFKTLVIAISPYLFLHIIPFLIWEIYFLSAEIAILFTFTLPIVFLYLLVTGKMYLIKVHIRQLTYYLSLSLLLILLVSGIYYIVPDVLVNGLTAGWKIFLGLFFLMFTLYFKSFLDRLLRAALFVEKDYYQRSIYRFSECLKSENSTVGILKMLKREVDDVLNTNQDLFFDIAKQDKLKADVEPQYRQLVKQMQSKGASIGTVMQVGAAFGVIVGEKEHDYIAFMGMLSRHRLLSRDQYEWLSTLAYYTSVSLENIEKIEALLVQLKHSQSSGSNWINRLIFNWSEDERRKLASDIHDSFLQDIIILKRKIDDLKDHAEQAFVQRELIELEESIEDVIFNIRETCNELAPSLLSDLGLKATLMELMDKFNLRSNILLSICFKANFNEDLLSVEYKNMLYRTIQELLNNAVKHSRAEEVEVFLSTKNGCITLDYIDDGVGMEITNNETKSNGMGIFGIKERIHSFNGSITFTSITGQGLKVATQIPLA</sequence>
<dbReference type="EMBL" id="FODJ01000002">
    <property type="protein sequence ID" value="SEN90460.1"/>
    <property type="molecule type" value="Genomic_DNA"/>
</dbReference>
<accession>A0A1H8KBV6</accession>
<keyword evidence="6" id="KW-0067">ATP-binding</keyword>
<dbReference type="Pfam" id="PF02518">
    <property type="entry name" value="HATPase_c"/>
    <property type="match status" value="1"/>
</dbReference>
<dbReference type="PROSITE" id="PS50109">
    <property type="entry name" value="HIS_KIN"/>
    <property type="match status" value="1"/>
</dbReference>
<evidence type="ECO:0000256" key="7">
    <source>
        <dbReference type="ARBA" id="ARBA00023012"/>
    </source>
</evidence>
<dbReference type="InterPro" id="IPR005467">
    <property type="entry name" value="His_kinase_dom"/>
</dbReference>
<evidence type="ECO:0000256" key="6">
    <source>
        <dbReference type="ARBA" id="ARBA00022840"/>
    </source>
</evidence>
<keyword evidence="8" id="KW-1133">Transmembrane helix</keyword>
<evidence type="ECO:0000256" key="4">
    <source>
        <dbReference type="ARBA" id="ARBA00022741"/>
    </source>
</evidence>
<keyword evidence="7" id="KW-0902">Two-component regulatory system</keyword>
<dbReference type="GO" id="GO:0000155">
    <property type="term" value="F:phosphorelay sensor kinase activity"/>
    <property type="evidence" value="ECO:0007669"/>
    <property type="project" value="InterPro"/>
</dbReference>
<gene>
    <name evidence="10" type="ORF">SAMN04488134_102241</name>
</gene>
<feature type="transmembrane region" description="Helical" evidence="8">
    <location>
        <begin position="142"/>
        <end position="160"/>
    </location>
</feature>
<dbReference type="InterPro" id="IPR036890">
    <property type="entry name" value="HATPase_C_sf"/>
</dbReference>
<organism evidence="10 11">
    <name type="scientific">Amphibacillus marinus</name>
    <dbReference type="NCBI Taxonomy" id="872970"/>
    <lineage>
        <taxon>Bacteria</taxon>
        <taxon>Bacillati</taxon>
        <taxon>Bacillota</taxon>
        <taxon>Bacilli</taxon>
        <taxon>Bacillales</taxon>
        <taxon>Bacillaceae</taxon>
        <taxon>Amphibacillus</taxon>
    </lineage>
</organism>
<feature type="transmembrane region" description="Helical" evidence="8">
    <location>
        <begin position="232"/>
        <end position="255"/>
    </location>
</feature>
<keyword evidence="8" id="KW-0812">Transmembrane</keyword>
<evidence type="ECO:0000313" key="11">
    <source>
        <dbReference type="Proteomes" id="UP000199300"/>
    </source>
</evidence>
<dbReference type="GO" id="GO:0016020">
    <property type="term" value="C:membrane"/>
    <property type="evidence" value="ECO:0007669"/>
    <property type="project" value="InterPro"/>
</dbReference>
<dbReference type="InterPro" id="IPR050482">
    <property type="entry name" value="Sensor_HK_TwoCompSys"/>
</dbReference>
<feature type="transmembrane region" description="Helical" evidence="8">
    <location>
        <begin position="329"/>
        <end position="350"/>
    </location>
</feature>
<dbReference type="InterPro" id="IPR003594">
    <property type="entry name" value="HATPase_dom"/>
</dbReference>
<dbReference type="PANTHER" id="PTHR24421:SF60">
    <property type="entry name" value="SENSOR HISTIDINE KINASE COMP"/>
    <property type="match status" value="1"/>
</dbReference>
<dbReference type="Pfam" id="PF07730">
    <property type="entry name" value="HisKA_3"/>
    <property type="match status" value="1"/>
</dbReference>
<evidence type="ECO:0000256" key="8">
    <source>
        <dbReference type="SAM" id="Phobius"/>
    </source>
</evidence>
<feature type="transmembrane region" description="Helical" evidence="8">
    <location>
        <begin position="7"/>
        <end position="24"/>
    </location>
</feature>
<reference evidence="10 11" key="1">
    <citation type="submission" date="2016-10" db="EMBL/GenBank/DDBJ databases">
        <authorList>
            <person name="de Groot N.N."/>
        </authorList>
    </citation>
    <scope>NUCLEOTIDE SEQUENCE [LARGE SCALE GENOMIC DNA]</scope>
    <source>
        <strain evidence="10 11">CGMCC 1.10434</strain>
    </source>
</reference>
<evidence type="ECO:0000256" key="5">
    <source>
        <dbReference type="ARBA" id="ARBA00022777"/>
    </source>
</evidence>
<dbReference type="SUPFAM" id="SSF55874">
    <property type="entry name" value="ATPase domain of HSP90 chaperone/DNA topoisomerase II/histidine kinase"/>
    <property type="match status" value="1"/>
</dbReference>
<dbReference type="CDD" id="cd16917">
    <property type="entry name" value="HATPase_UhpB-NarQ-NarX-like"/>
    <property type="match status" value="1"/>
</dbReference>
<feature type="transmembrane region" description="Helical" evidence="8">
    <location>
        <begin position="205"/>
        <end position="226"/>
    </location>
</feature>
<dbReference type="Gene3D" id="3.30.565.10">
    <property type="entry name" value="Histidine kinase-like ATPase, C-terminal domain"/>
    <property type="match status" value="1"/>
</dbReference>